<comment type="function">
    <text evidence="1">Acts as a chaperone.</text>
</comment>
<dbReference type="Pfam" id="PF00012">
    <property type="entry name" value="HSP70"/>
    <property type="match status" value="2"/>
</dbReference>
<dbReference type="InterPro" id="IPR013126">
    <property type="entry name" value="Hsp_70_fam"/>
</dbReference>
<dbReference type="GO" id="GO:0140662">
    <property type="term" value="F:ATP-dependent protein folding chaperone"/>
    <property type="evidence" value="ECO:0007669"/>
    <property type="project" value="InterPro"/>
</dbReference>
<name>D9SVA9_CLOC7</name>
<sequence length="497" mass="56094">MKYSLGIDFGTNNAVMAVANSIGQVMVLRNKEGKVNTPSVIYFDNDDMVVGDEAKELQVLGEGNIAFSFKRNIGNQYFKEQHNGKQYKAEEFFSLVIKKLKEDAELRLNTEISKVVITVPGKYKSFQREAIIKASKNAGFQSVKLLNETTATAIAYSIKTFQRNKKILIYDLGAGTFEVALVNITLKNIEILATEGTTDLGSNEWDERIALYLVHKFNEDHGIWLLDSLDFYRDLLIKAEKIKKQLTIRNSVEVNLSYAGEKGCYKITRQDFERLTEDLLNRTLILTKKIFSNANFSIKDVNEVILVGCGSKMPMVMDGINKLFGKISKVFCNLKESVAIGAAIHGSTHLPWKVKTIPTGRKVISAAVHGIGIISVNEEGNKLINKIVIPKDTRIPVVVRKSYKLATKKHQNNYIEIYVLQGDNESLQRCTIVGKYIFTDIKHITEDGAIIDIEYSYTEEEIINLRAYQRETGKVLSLKIKNVETDIGLLKQELFIR</sequence>
<reference evidence="6 7" key="1">
    <citation type="submission" date="2010-08" db="EMBL/GenBank/DDBJ databases">
        <title>Complete sequence of Clostridium cellulovorans 743B.</title>
        <authorList>
            <consortium name="US DOE Joint Genome Institute"/>
            <person name="Lucas S."/>
            <person name="Copeland A."/>
            <person name="Lapidus A."/>
            <person name="Cheng J.-F."/>
            <person name="Bruce D."/>
            <person name="Goodwin L."/>
            <person name="Pitluck S."/>
            <person name="Chertkov O."/>
            <person name="Detter J.C."/>
            <person name="Han C."/>
            <person name="Tapia R."/>
            <person name="Land M."/>
            <person name="Hauser L."/>
            <person name="Chang Y.-J."/>
            <person name="Jeffries C."/>
            <person name="Kyrpides N."/>
            <person name="Ivanova N."/>
            <person name="Mikhailova N."/>
            <person name="Hemme C.L."/>
            <person name="Woyke T."/>
        </authorList>
    </citation>
    <scope>NUCLEOTIDE SEQUENCE [LARGE SCALE GENOMIC DNA]</scope>
    <source>
        <strain evidence="7">ATCC 35296 / DSM 3052 / OCM 3 / 743B</strain>
    </source>
</reference>
<dbReference type="Gene3D" id="2.60.34.10">
    <property type="entry name" value="Substrate Binding Domain Of DNAk, Chain A, domain 1"/>
    <property type="match status" value="1"/>
</dbReference>
<proteinExistence type="inferred from homology"/>
<dbReference type="AlphaFoldDB" id="D9SVA9"/>
<dbReference type="STRING" id="573061.Clocel_1278"/>
<keyword evidence="4" id="KW-0067">ATP-binding</keyword>
<dbReference type="InterPro" id="IPR029047">
    <property type="entry name" value="HSP70_peptide-bd_sf"/>
</dbReference>
<dbReference type="eggNOG" id="COG0443">
    <property type="taxonomic scope" value="Bacteria"/>
</dbReference>
<dbReference type="PANTHER" id="PTHR19375">
    <property type="entry name" value="HEAT SHOCK PROTEIN 70KDA"/>
    <property type="match status" value="1"/>
</dbReference>
<dbReference type="Gene3D" id="3.90.640.10">
    <property type="entry name" value="Actin, Chain A, domain 4"/>
    <property type="match status" value="1"/>
</dbReference>
<protein>
    <submittedName>
        <fullName evidence="6">Heat shock protein 70</fullName>
    </submittedName>
</protein>
<dbReference type="SUPFAM" id="SSF100920">
    <property type="entry name" value="Heat shock protein 70kD (HSP70), peptide-binding domain"/>
    <property type="match status" value="1"/>
</dbReference>
<keyword evidence="6" id="KW-0346">Stress response</keyword>
<dbReference type="Gene3D" id="3.30.420.40">
    <property type="match status" value="2"/>
</dbReference>
<dbReference type="RefSeq" id="WP_010076108.1">
    <property type="nucleotide sequence ID" value="NC_014393.1"/>
</dbReference>
<dbReference type="SUPFAM" id="SSF53067">
    <property type="entry name" value="Actin-like ATPase domain"/>
    <property type="match status" value="2"/>
</dbReference>
<evidence type="ECO:0000256" key="2">
    <source>
        <dbReference type="ARBA" id="ARBA00007381"/>
    </source>
</evidence>
<evidence type="ECO:0000256" key="4">
    <source>
        <dbReference type="ARBA" id="ARBA00022840"/>
    </source>
</evidence>
<organism evidence="6 7">
    <name type="scientific">Clostridium cellulovorans (strain ATCC 35296 / DSM 3052 / OCM 3 / 743B)</name>
    <dbReference type="NCBI Taxonomy" id="573061"/>
    <lineage>
        <taxon>Bacteria</taxon>
        <taxon>Bacillati</taxon>
        <taxon>Bacillota</taxon>
        <taxon>Clostridia</taxon>
        <taxon>Eubacteriales</taxon>
        <taxon>Clostridiaceae</taxon>
        <taxon>Clostridium</taxon>
    </lineage>
</organism>
<dbReference type="EMBL" id="CP002160">
    <property type="protein sequence ID" value="ADL51033.1"/>
    <property type="molecule type" value="Genomic_DNA"/>
</dbReference>
<dbReference type="PRINTS" id="PR00301">
    <property type="entry name" value="HEATSHOCK70"/>
</dbReference>
<evidence type="ECO:0000313" key="6">
    <source>
        <dbReference type="EMBL" id="ADL51033.1"/>
    </source>
</evidence>
<dbReference type="InterPro" id="IPR043129">
    <property type="entry name" value="ATPase_NBD"/>
</dbReference>
<keyword evidence="3" id="KW-0547">Nucleotide-binding</keyword>
<comment type="similarity">
    <text evidence="2">Belongs to the heat shock protein 70 family.</text>
</comment>
<gene>
    <name evidence="6" type="ordered locus">Clocel_1278</name>
</gene>
<keyword evidence="5" id="KW-0143">Chaperone</keyword>
<dbReference type="HOGENOM" id="CLU_005965_0_0_9"/>
<evidence type="ECO:0000256" key="1">
    <source>
        <dbReference type="ARBA" id="ARBA00002290"/>
    </source>
</evidence>
<accession>D9SVA9</accession>
<evidence type="ECO:0000256" key="3">
    <source>
        <dbReference type="ARBA" id="ARBA00022741"/>
    </source>
</evidence>
<evidence type="ECO:0000256" key="5">
    <source>
        <dbReference type="ARBA" id="ARBA00023186"/>
    </source>
</evidence>
<dbReference type="OrthoDB" id="9766019at2"/>
<dbReference type="GO" id="GO:0005524">
    <property type="term" value="F:ATP binding"/>
    <property type="evidence" value="ECO:0007669"/>
    <property type="project" value="UniProtKB-KW"/>
</dbReference>
<dbReference type="FunFam" id="3.90.640.10:FF:000003">
    <property type="entry name" value="Molecular chaperone DnaK"/>
    <property type="match status" value="1"/>
</dbReference>
<keyword evidence="7" id="KW-1185">Reference proteome</keyword>
<dbReference type="KEGG" id="ccb:Clocel_1278"/>
<dbReference type="FunFam" id="3.30.420.40:FF:000028">
    <property type="entry name" value="heat shock 70 kDa protein-like"/>
    <property type="match status" value="1"/>
</dbReference>
<evidence type="ECO:0000313" key="7">
    <source>
        <dbReference type="Proteomes" id="UP000002730"/>
    </source>
</evidence>
<dbReference type="Proteomes" id="UP000002730">
    <property type="component" value="Chromosome"/>
</dbReference>